<dbReference type="Gene3D" id="1.20.1280.50">
    <property type="match status" value="1"/>
</dbReference>
<dbReference type="Proteomes" id="UP000324897">
    <property type="component" value="Chromosome 1"/>
</dbReference>
<dbReference type="InterPro" id="IPR001810">
    <property type="entry name" value="F-box_dom"/>
</dbReference>
<dbReference type="EMBL" id="RWGY01000011">
    <property type="protein sequence ID" value="TVU31336.1"/>
    <property type="molecule type" value="Genomic_DNA"/>
</dbReference>
<dbReference type="PROSITE" id="PS50181">
    <property type="entry name" value="FBOX"/>
    <property type="match status" value="1"/>
</dbReference>
<dbReference type="CDD" id="cd22157">
    <property type="entry name" value="F-box_AtFBW1-like"/>
    <property type="match status" value="1"/>
</dbReference>
<protein>
    <recommendedName>
        <fullName evidence="1">F-box domain-containing protein</fullName>
    </recommendedName>
</protein>
<name>A0A5J9V5Y7_9POAL</name>
<feature type="domain" description="F-box" evidence="1">
    <location>
        <begin position="7"/>
        <end position="55"/>
    </location>
</feature>
<dbReference type="OrthoDB" id="581435at2759"/>
<dbReference type="AlphaFoldDB" id="A0A5J9V5Y7"/>
<dbReference type="SMART" id="SM00256">
    <property type="entry name" value="FBOX"/>
    <property type="match status" value="1"/>
</dbReference>
<evidence type="ECO:0000313" key="3">
    <source>
        <dbReference type="Proteomes" id="UP000324897"/>
    </source>
</evidence>
<reference evidence="2 3" key="1">
    <citation type="journal article" date="2019" name="Sci. Rep.">
        <title>A high-quality genome of Eragrostis curvula grass provides insights into Poaceae evolution and supports new strategies to enhance forage quality.</title>
        <authorList>
            <person name="Carballo J."/>
            <person name="Santos B.A.C.M."/>
            <person name="Zappacosta D."/>
            <person name="Garbus I."/>
            <person name="Selva J.P."/>
            <person name="Gallo C.A."/>
            <person name="Diaz A."/>
            <person name="Albertini E."/>
            <person name="Caccamo M."/>
            <person name="Echenique V."/>
        </authorList>
    </citation>
    <scope>NUCLEOTIDE SEQUENCE [LARGE SCALE GENOMIC DNA]</scope>
    <source>
        <strain evidence="3">cv. Victoria</strain>
        <tissue evidence="2">Leaf</tissue>
    </source>
</reference>
<gene>
    <name evidence="2" type="ORF">EJB05_23018</name>
</gene>
<keyword evidence="3" id="KW-1185">Reference proteome</keyword>
<dbReference type="InterPro" id="IPR036047">
    <property type="entry name" value="F-box-like_dom_sf"/>
</dbReference>
<dbReference type="Pfam" id="PF00646">
    <property type="entry name" value="F-box"/>
    <property type="match status" value="1"/>
</dbReference>
<evidence type="ECO:0000313" key="2">
    <source>
        <dbReference type="EMBL" id="TVU31336.1"/>
    </source>
</evidence>
<evidence type="ECO:0000259" key="1">
    <source>
        <dbReference type="PROSITE" id="PS50181"/>
    </source>
</evidence>
<organism evidence="2 3">
    <name type="scientific">Eragrostis curvula</name>
    <name type="common">weeping love grass</name>
    <dbReference type="NCBI Taxonomy" id="38414"/>
    <lineage>
        <taxon>Eukaryota</taxon>
        <taxon>Viridiplantae</taxon>
        <taxon>Streptophyta</taxon>
        <taxon>Embryophyta</taxon>
        <taxon>Tracheophyta</taxon>
        <taxon>Spermatophyta</taxon>
        <taxon>Magnoliopsida</taxon>
        <taxon>Liliopsida</taxon>
        <taxon>Poales</taxon>
        <taxon>Poaceae</taxon>
        <taxon>PACMAD clade</taxon>
        <taxon>Chloridoideae</taxon>
        <taxon>Eragrostideae</taxon>
        <taxon>Eragrostidinae</taxon>
        <taxon>Eragrostis</taxon>
    </lineage>
</organism>
<dbReference type="PANTHER" id="PTHR32133">
    <property type="entry name" value="OS07G0120400 PROTEIN"/>
    <property type="match status" value="1"/>
</dbReference>
<comment type="caution">
    <text evidence="2">The sequence shown here is derived from an EMBL/GenBank/DDBJ whole genome shotgun (WGS) entry which is preliminary data.</text>
</comment>
<proteinExistence type="predicted"/>
<feature type="non-terminal residue" evidence="2">
    <location>
        <position position="1"/>
    </location>
</feature>
<dbReference type="SUPFAM" id="SSF81383">
    <property type="entry name" value="F-box domain"/>
    <property type="match status" value="1"/>
</dbReference>
<accession>A0A5J9V5Y7</accession>
<dbReference type="Gramene" id="TVU31336">
    <property type="protein sequence ID" value="TVU31336"/>
    <property type="gene ID" value="EJB05_23018"/>
</dbReference>
<sequence length="407" mass="45969">MGGASSSPASALLPDDVVLEILLRVPPEPIYLLRVSLVCKKWRRLVRDPNFLREFRERHRHAAPLVGFFYPDGTFMPAGEPPDRVGAAHFSPPRGDGRRYRVYGSRHGRVLLSTSEHRREPELLVWDPMTGDRSYLPPPRHLRYPKTGYYYPDGDFPGSHPVVESPCIRAALVCAVGAHGRHDGEDCRSRPFRVVLLFPSSGSMFAIVYSSQTGAWGEVLSVNGRWSSIGHWEPSSVLVADEELYWPERHVEYHDSGSQYSPPRRVEIPDHRSQLFGYNFQTNWLQHVRGLDVSHEDPYDCLQIFKDGYGELGLAGVRGSRLHLFDLVIEDDEDIASWSEYRDLDLDALLPPSSPMALSPSTPVRKRPVGFDEDGNRIFLETENGVFALHIESFKANKVFDAGVLLP</sequence>